<evidence type="ECO:0000259" key="2">
    <source>
        <dbReference type="PROSITE" id="PS51186"/>
    </source>
</evidence>
<dbReference type="SUPFAM" id="SSF55729">
    <property type="entry name" value="Acyl-CoA N-acyltransferases (Nat)"/>
    <property type="match status" value="1"/>
</dbReference>
<dbReference type="GO" id="GO:0005737">
    <property type="term" value="C:cytoplasm"/>
    <property type="evidence" value="ECO:0007669"/>
    <property type="project" value="TreeGrafter"/>
</dbReference>
<dbReference type="GO" id="GO:0008999">
    <property type="term" value="F:protein-N-terminal-alanine acetyltransferase activity"/>
    <property type="evidence" value="ECO:0007669"/>
    <property type="project" value="TreeGrafter"/>
</dbReference>
<evidence type="ECO:0000313" key="4">
    <source>
        <dbReference type="Proteomes" id="UP000594961"/>
    </source>
</evidence>
<protein>
    <submittedName>
        <fullName evidence="3">GNAT family N-acetyltransferase</fullName>
    </submittedName>
</protein>
<evidence type="ECO:0000256" key="1">
    <source>
        <dbReference type="SAM" id="MobiDB-lite"/>
    </source>
</evidence>
<sequence>MAEPTPRLRPLRLSDAQDVLAAFESNPDMAHQGNIVTMERAEQFVRTLVEDPDQHPWAVDLEGRLVGLVAITVDPRHRTGWFWYWMHDDFRGRGWMSQAAATLAQWALDDAVVERLELAHRTNNPASGAVARAAGFVREGTERGKFLINGERIDVATYGRLRSDPTPPRVRPMDSELSCPAYTDTTPAPAKEKS</sequence>
<gene>
    <name evidence="3" type="ORF">INS90_08575</name>
</gene>
<dbReference type="PANTHER" id="PTHR43441">
    <property type="entry name" value="RIBOSOMAL-PROTEIN-SERINE ACETYLTRANSFERASE"/>
    <property type="match status" value="1"/>
</dbReference>
<reference evidence="3 4" key="1">
    <citation type="submission" date="2020-10" db="EMBL/GenBank/DDBJ databases">
        <title>Trueperella pecoris sp. nov. isolated from bovine and porcine specimens.</title>
        <authorList>
            <person name="Schoenecker L."/>
            <person name="Schnydrig P."/>
            <person name="Brodard I."/>
            <person name="Thomann A."/>
            <person name="Hemphill A."/>
            <person name="Rodriguez-Campos S."/>
            <person name="Perreten V."/>
            <person name="Jores J."/>
            <person name="Kittl S."/>
        </authorList>
    </citation>
    <scope>NUCLEOTIDE SEQUENCE [LARGE SCALE GENOMIC DNA]</scope>
    <source>
        <strain evidence="3 4">19OD0592</strain>
    </source>
</reference>
<proteinExistence type="predicted"/>
<dbReference type="Gene3D" id="3.40.630.30">
    <property type="match status" value="1"/>
</dbReference>
<dbReference type="GO" id="GO:1990189">
    <property type="term" value="F:protein N-terminal-serine acetyltransferase activity"/>
    <property type="evidence" value="ECO:0007669"/>
    <property type="project" value="TreeGrafter"/>
</dbReference>
<feature type="domain" description="N-acetyltransferase" evidence="2">
    <location>
        <begin position="6"/>
        <end position="164"/>
    </location>
</feature>
<dbReference type="InterPro" id="IPR016181">
    <property type="entry name" value="Acyl_CoA_acyltransferase"/>
</dbReference>
<keyword evidence="3" id="KW-0808">Transferase</keyword>
<feature type="region of interest" description="Disordered" evidence="1">
    <location>
        <begin position="160"/>
        <end position="194"/>
    </location>
</feature>
<accession>A0A7M1QZD3</accession>
<dbReference type="PROSITE" id="PS51186">
    <property type="entry name" value="GNAT"/>
    <property type="match status" value="1"/>
</dbReference>
<evidence type="ECO:0000313" key="3">
    <source>
        <dbReference type="EMBL" id="QOR47308.1"/>
    </source>
</evidence>
<organism evidence="3 4">
    <name type="scientific">Trueperella pecoris</name>
    <dbReference type="NCBI Taxonomy" id="2733571"/>
    <lineage>
        <taxon>Bacteria</taxon>
        <taxon>Bacillati</taxon>
        <taxon>Actinomycetota</taxon>
        <taxon>Actinomycetes</taxon>
        <taxon>Actinomycetales</taxon>
        <taxon>Actinomycetaceae</taxon>
        <taxon>Trueperella</taxon>
    </lineage>
</organism>
<dbReference type="Proteomes" id="UP000594961">
    <property type="component" value="Chromosome"/>
</dbReference>
<dbReference type="InterPro" id="IPR000182">
    <property type="entry name" value="GNAT_dom"/>
</dbReference>
<dbReference type="EMBL" id="CP063212">
    <property type="protein sequence ID" value="QOR47308.1"/>
    <property type="molecule type" value="Genomic_DNA"/>
</dbReference>
<dbReference type="Pfam" id="PF13302">
    <property type="entry name" value="Acetyltransf_3"/>
    <property type="match status" value="1"/>
</dbReference>
<dbReference type="AlphaFoldDB" id="A0A7M1QZD3"/>
<dbReference type="PANTHER" id="PTHR43441:SF10">
    <property type="entry name" value="ACETYLTRANSFERASE"/>
    <property type="match status" value="1"/>
</dbReference>
<dbReference type="CDD" id="cd04301">
    <property type="entry name" value="NAT_SF"/>
    <property type="match status" value="1"/>
</dbReference>
<name>A0A7M1QZD3_9ACTO</name>
<dbReference type="InterPro" id="IPR051908">
    <property type="entry name" value="Ribosomal_N-acetyltransferase"/>
</dbReference>
<dbReference type="RefSeq" id="WP_197552383.1">
    <property type="nucleotide sequence ID" value="NZ_CP063212.1"/>
</dbReference>